<dbReference type="Gene3D" id="1.10.357.10">
    <property type="entry name" value="Tetracycline Repressor, domain 2"/>
    <property type="match status" value="1"/>
</dbReference>
<evidence type="ECO:0000259" key="5">
    <source>
        <dbReference type="PROSITE" id="PS50977"/>
    </source>
</evidence>
<dbReference type="RefSeq" id="WP_317138613.1">
    <property type="nucleotide sequence ID" value="NZ_CP118157.1"/>
</dbReference>
<feature type="domain" description="HTH tetR-type" evidence="5">
    <location>
        <begin position="16"/>
        <end position="76"/>
    </location>
</feature>
<reference evidence="6 7" key="1">
    <citation type="submission" date="2023-02" db="EMBL/GenBank/DDBJ databases">
        <title>Microbacterium betulae sp. nov., isolated from birch wood.</title>
        <authorList>
            <person name="Pasciak M."/>
            <person name="Pawlik K.J."/>
            <person name="Martynowski D."/>
            <person name="Laczmanski L."/>
            <person name="Ciekot J."/>
            <person name="Szponar B."/>
            <person name="Wojcik-Fatla A."/>
            <person name="Mackiewicz B."/>
            <person name="Farian E."/>
            <person name="Cholewa G."/>
            <person name="Cholewa A."/>
            <person name="Dutkiewicz J."/>
        </authorList>
    </citation>
    <scope>NUCLEOTIDE SEQUENCE [LARGE SCALE GENOMIC DNA]</scope>
    <source>
        <strain evidence="6 7">AB</strain>
    </source>
</reference>
<dbReference type="GO" id="GO:0000976">
    <property type="term" value="F:transcription cis-regulatory region binding"/>
    <property type="evidence" value="ECO:0007669"/>
    <property type="project" value="TreeGrafter"/>
</dbReference>
<dbReference type="PANTHER" id="PTHR30055">
    <property type="entry name" value="HTH-TYPE TRANSCRIPTIONAL REGULATOR RUTR"/>
    <property type="match status" value="1"/>
</dbReference>
<accession>A0AA97I5I5</accession>
<protein>
    <submittedName>
        <fullName evidence="6">TetR/AcrR family transcriptional regulator</fullName>
    </submittedName>
</protein>
<keyword evidence="1" id="KW-0805">Transcription regulation</keyword>
<evidence type="ECO:0000256" key="3">
    <source>
        <dbReference type="ARBA" id="ARBA00023163"/>
    </source>
</evidence>
<dbReference type="AlphaFoldDB" id="A0AA97I5I5"/>
<dbReference type="InterPro" id="IPR001647">
    <property type="entry name" value="HTH_TetR"/>
</dbReference>
<name>A0AA97I5I5_9MICO</name>
<evidence type="ECO:0000256" key="2">
    <source>
        <dbReference type="ARBA" id="ARBA00023125"/>
    </source>
</evidence>
<dbReference type="PROSITE" id="PS50977">
    <property type="entry name" value="HTH_TETR_2"/>
    <property type="match status" value="1"/>
</dbReference>
<dbReference type="PANTHER" id="PTHR30055:SF234">
    <property type="entry name" value="HTH-TYPE TRANSCRIPTIONAL REGULATOR BETI"/>
    <property type="match status" value="1"/>
</dbReference>
<dbReference type="Pfam" id="PF00440">
    <property type="entry name" value="TetR_N"/>
    <property type="match status" value="1"/>
</dbReference>
<keyword evidence="3" id="KW-0804">Transcription</keyword>
<keyword evidence="7" id="KW-1185">Reference proteome</keyword>
<dbReference type="GO" id="GO:0003700">
    <property type="term" value="F:DNA-binding transcription factor activity"/>
    <property type="evidence" value="ECO:0007669"/>
    <property type="project" value="TreeGrafter"/>
</dbReference>
<evidence type="ECO:0000256" key="4">
    <source>
        <dbReference type="PROSITE-ProRule" id="PRU00335"/>
    </source>
</evidence>
<dbReference type="InterPro" id="IPR009057">
    <property type="entry name" value="Homeodomain-like_sf"/>
</dbReference>
<dbReference type="SUPFAM" id="SSF46689">
    <property type="entry name" value="Homeodomain-like"/>
    <property type="match status" value="1"/>
</dbReference>
<gene>
    <name evidence="6" type="ORF">N8K70_12195</name>
</gene>
<evidence type="ECO:0000313" key="7">
    <source>
        <dbReference type="Proteomes" id="UP001305498"/>
    </source>
</evidence>
<evidence type="ECO:0000313" key="6">
    <source>
        <dbReference type="EMBL" id="WOF22137.1"/>
    </source>
</evidence>
<sequence length="215" mass="23443">MSETARTGGLRERKRAATQAAIERAGLALVLERGYENVTVDMICEAATVSPRTFFNYFGSKEGVVLGALPPFPPDEAVHAFVRASGPSVLEDFLTMVTTALSVHEPHPELSRTRRLAIQRSPELVDRMIARMSDLEDQYAAVLLDRFAAGGRTPDAEPGLEDEARMVVGLAMTVLHYVMRKRRGSPVDAAGGREAIHDAIDLFRRATGDAARGRP</sequence>
<dbReference type="InterPro" id="IPR023772">
    <property type="entry name" value="DNA-bd_HTH_TetR-type_CS"/>
</dbReference>
<dbReference type="Proteomes" id="UP001305498">
    <property type="component" value="Chromosome"/>
</dbReference>
<organism evidence="6 7">
    <name type="scientific">Microbacterium betulae</name>
    <dbReference type="NCBI Taxonomy" id="2981139"/>
    <lineage>
        <taxon>Bacteria</taxon>
        <taxon>Bacillati</taxon>
        <taxon>Actinomycetota</taxon>
        <taxon>Actinomycetes</taxon>
        <taxon>Micrococcales</taxon>
        <taxon>Microbacteriaceae</taxon>
        <taxon>Microbacterium</taxon>
    </lineage>
</organism>
<dbReference type="Gene3D" id="1.10.10.60">
    <property type="entry name" value="Homeodomain-like"/>
    <property type="match status" value="1"/>
</dbReference>
<feature type="DNA-binding region" description="H-T-H motif" evidence="4">
    <location>
        <begin position="39"/>
        <end position="58"/>
    </location>
</feature>
<dbReference type="PROSITE" id="PS01081">
    <property type="entry name" value="HTH_TETR_1"/>
    <property type="match status" value="1"/>
</dbReference>
<keyword evidence="2 4" id="KW-0238">DNA-binding</keyword>
<dbReference type="InterPro" id="IPR050109">
    <property type="entry name" value="HTH-type_TetR-like_transc_reg"/>
</dbReference>
<proteinExistence type="predicted"/>
<dbReference type="KEGG" id="mbet:N8K70_12195"/>
<dbReference type="EMBL" id="CP118157">
    <property type="protein sequence ID" value="WOF22137.1"/>
    <property type="molecule type" value="Genomic_DNA"/>
</dbReference>
<evidence type="ECO:0000256" key="1">
    <source>
        <dbReference type="ARBA" id="ARBA00023015"/>
    </source>
</evidence>